<proteinExistence type="predicted"/>
<sequence length="147" mass="15811">MGKQFVVGDQNGWKVGFDYQAWAADKTFRVGDALVFNYRVGEHNVFKVNGTQFQSCAVPPQSEALSSGSDSIVLATPGKKWYICGVSGHCNAGQKLVINVLDNAGAWPPTLPPSPSPSPLPAPLRHRGLAAAFPSWVPRKLLPGIFH</sequence>
<keyword evidence="2" id="KW-1185">Reference proteome</keyword>
<dbReference type="EMBL" id="CM039437">
    <property type="protein sequence ID" value="KAI4307583.1"/>
    <property type="molecule type" value="Genomic_DNA"/>
</dbReference>
<accession>A0ACB9LDQ0</accession>
<evidence type="ECO:0000313" key="1">
    <source>
        <dbReference type="EMBL" id="KAI4307583.1"/>
    </source>
</evidence>
<reference evidence="1 2" key="1">
    <citation type="journal article" date="2022" name="DNA Res.">
        <title>Chromosomal-level genome assembly of the orchid tree Bauhinia variegata (Leguminosae; Cercidoideae) supports the allotetraploid origin hypothesis of Bauhinia.</title>
        <authorList>
            <person name="Zhong Y."/>
            <person name="Chen Y."/>
            <person name="Zheng D."/>
            <person name="Pang J."/>
            <person name="Liu Y."/>
            <person name="Luo S."/>
            <person name="Meng S."/>
            <person name="Qian L."/>
            <person name="Wei D."/>
            <person name="Dai S."/>
            <person name="Zhou R."/>
        </authorList>
    </citation>
    <scope>NUCLEOTIDE SEQUENCE [LARGE SCALE GENOMIC DNA]</scope>
    <source>
        <strain evidence="1">BV-YZ2020</strain>
    </source>
</reference>
<gene>
    <name evidence="1" type="ORF">L6164_030755</name>
</gene>
<name>A0ACB9LDQ0_BAUVA</name>
<organism evidence="1 2">
    <name type="scientific">Bauhinia variegata</name>
    <name type="common">Purple orchid tree</name>
    <name type="synonym">Phanera variegata</name>
    <dbReference type="NCBI Taxonomy" id="167791"/>
    <lineage>
        <taxon>Eukaryota</taxon>
        <taxon>Viridiplantae</taxon>
        <taxon>Streptophyta</taxon>
        <taxon>Embryophyta</taxon>
        <taxon>Tracheophyta</taxon>
        <taxon>Spermatophyta</taxon>
        <taxon>Magnoliopsida</taxon>
        <taxon>eudicotyledons</taxon>
        <taxon>Gunneridae</taxon>
        <taxon>Pentapetalae</taxon>
        <taxon>rosids</taxon>
        <taxon>fabids</taxon>
        <taxon>Fabales</taxon>
        <taxon>Fabaceae</taxon>
        <taxon>Cercidoideae</taxon>
        <taxon>Cercideae</taxon>
        <taxon>Bauhiniinae</taxon>
        <taxon>Bauhinia</taxon>
    </lineage>
</organism>
<evidence type="ECO:0000313" key="2">
    <source>
        <dbReference type="Proteomes" id="UP000828941"/>
    </source>
</evidence>
<comment type="caution">
    <text evidence="1">The sequence shown here is derived from an EMBL/GenBank/DDBJ whole genome shotgun (WGS) entry which is preliminary data.</text>
</comment>
<protein>
    <submittedName>
        <fullName evidence="1">Uncharacterized protein</fullName>
    </submittedName>
</protein>
<dbReference type="Proteomes" id="UP000828941">
    <property type="component" value="Chromosome 12"/>
</dbReference>